<dbReference type="AlphaFoldDB" id="A0A6J3KQ62"/>
<gene>
    <name evidence="10" type="primary">LOC117235785</name>
</gene>
<dbReference type="Pfam" id="PF03901">
    <property type="entry name" value="Glyco_transf_22"/>
    <property type="match status" value="1"/>
</dbReference>
<accession>A0A6J3KQ62</accession>
<feature type="transmembrane region" description="Helical" evidence="8">
    <location>
        <begin position="337"/>
        <end position="354"/>
    </location>
</feature>
<evidence type="ECO:0000256" key="6">
    <source>
        <dbReference type="ARBA" id="ARBA00022989"/>
    </source>
</evidence>
<dbReference type="EC" id="2.4.1.-" evidence="8"/>
<evidence type="ECO:0000256" key="1">
    <source>
        <dbReference type="ARBA" id="ARBA00004477"/>
    </source>
</evidence>
<dbReference type="PANTHER" id="PTHR22760:SF4">
    <property type="entry name" value="GPI MANNOSYLTRANSFERASE 3"/>
    <property type="match status" value="1"/>
</dbReference>
<dbReference type="PANTHER" id="PTHR22760">
    <property type="entry name" value="GLYCOSYLTRANSFERASE"/>
    <property type="match status" value="1"/>
</dbReference>
<organism evidence="9 10">
    <name type="scientific">Bombus vosnesenskii</name>
    <dbReference type="NCBI Taxonomy" id="207650"/>
    <lineage>
        <taxon>Eukaryota</taxon>
        <taxon>Metazoa</taxon>
        <taxon>Ecdysozoa</taxon>
        <taxon>Arthropoda</taxon>
        <taxon>Hexapoda</taxon>
        <taxon>Insecta</taxon>
        <taxon>Pterygota</taxon>
        <taxon>Neoptera</taxon>
        <taxon>Endopterygota</taxon>
        <taxon>Hymenoptera</taxon>
        <taxon>Apocrita</taxon>
        <taxon>Aculeata</taxon>
        <taxon>Apoidea</taxon>
        <taxon>Anthophila</taxon>
        <taxon>Apidae</taxon>
        <taxon>Bombus</taxon>
        <taxon>Pyrobombus</taxon>
    </lineage>
</organism>
<dbReference type="GO" id="GO:0005789">
    <property type="term" value="C:endoplasmic reticulum membrane"/>
    <property type="evidence" value="ECO:0007669"/>
    <property type="project" value="UniProtKB-SubCell"/>
</dbReference>
<dbReference type="GO" id="GO:0000026">
    <property type="term" value="F:alpha-1,2-mannosyltransferase activity"/>
    <property type="evidence" value="ECO:0007669"/>
    <property type="project" value="TreeGrafter"/>
</dbReference>
<sequence length="489" mass="57474">MHISKKTRVLSYLVVWRLISVFVVQTAHVPDEYWQSLEVAHRLAFGYGYVTWEWDMKIRSYIYPFLLSVIYQALASISLDYVTILTTVPRVLQATISAYGEYKFYEWSKNKWVLYSLCINWYWYYCATRTLINTLETAFTMIALSIFPWRDSNIRSINYFWIVGFLCMIRPTAVIIWLPLCLYHLCTSLENKLTLISRYSVICIICCFSSILLDSYYYGTLTVSPWEFFRVNVLYKVGDLYGTQHILWYMVCGLPVLLGCHYVLFLLCIFQVTKHPSSFHRQAVMLVVIVWTFGIYSLLAHKEFRFLLPLLPMCIYVCTSCTFSLNAKFIKTARNIFVGLLVLTNVLPGLYFGLVHQRGSLDLMNLLHKEVVNTDNSNILFLTPCHATPLYSHLHTNVSTKILTCEPNFTNNVSYMDEADTFFANPMQWLDENYSSNKNTTIPDYVISFDHIVPKIRRFLKHYRLRSQIFYAHFPQSNYGKYIYVYKRK</sequence>
<dbReference type="Proteomes" id="UP000504631">
    <property type="component" value="Unplaced"/>
</dbReference>
<evidence type="ECO:0000256" key="2">
    <source>
        <dbReference type="ARBA" id="ARBA00022676"/>
    </source>
</evidence>
<dbReference type="KEGG" id="bvk:117235785"/>
<comment type="similarity">
    <text evidence="8">Belongs to the glycosyltransferase 22 family.</text>
</comment>
<evidence type="ECO:0000256" key="5">
    <source>
        <dbReference type="ARBA" id="ARBA00022824"/>
    </source>
</evidence>
<evidence type="ECO:0000256" key="3">
    <source>
        <dbReference type="ARBA" id="ARBA00022679"/>
    </source>
</evidence>
<evidence type="ECO:0000313" key="10">
    <source>
        <dbReference type="RefSeq" id="XP_033354014.1"/>
    </source>
</evidence>
<reference evidence="10" key="1">
    <citation type="submission" date="2025-08" db="UniProtKB">
        <authorList>
            <consortium name="RefSeq"/>
        </authorList>
    </citation>
    <scope>IDENTIFICATION</scope>
    <source>
        <tissue evidence="10">Muscle</tissue>
    </source>
</reference>
<keyword evidence="2 8" id="KW-0328">Glycosyltransferase</keyword>
<evidence type="ECO:0000256" key="4">
    <source>
        <dbReference type="ARBA" id="ARBA00022692"/>
    </source>
</evidence>
<keyword evidence="6 8" id="KW-1133">Transmembrane helix</keyword>
<keyword evidence="9" id="KW-1185">Reference proteome</keyword>
<comment type="subcellular location">
    <subcellularLocation>
        <location evidence="1 8">Endoplasmic reticulum membrane</location>
        <topology evidence="1 8">Multi-pass membrane protein</topology>
    </subcellularLocation>
</comment>
<feature type="transmembrane region" description="Helical" evidence="8">
    <location>
        <begin position="195"/>
        <end position="218"/>
    </location>
</feature>
<feature type="transmembrane region" description="Helical" evidence="8">
    <location>
        <begin position="9"/>
        <end position="28"/>
    </location>
</feature>
<feature type="transmembrane region" description="Helical" evidence="8">
    <location>
        <begin position="306"/>
        <end position="325"/>
    </location>
</feature>
<feature type="transmembrane region" description="Helical" evidence="8">
    <location>
        <begin position="159"/>
        <end position="183"/>
    </location>
</feature>
<proteinExistence type="inferred from homology"/>
<feature type="transmembrane region" description="Helical" evidence="8">
    <location>
        <begin position="121"/>
        <end position="147"/>
    </location>
</feature>
<feature type="transmembrane region" description="Helical" evidence="8">
    <location>
        <begin position="246"/>
        <end position="270"/>
    </location>
</feature>
<protein>
    <recommendedName>
        <fullName evidence="8">Mannosyltransferase</fullName>
        <ecNumber evidence="8">2.4.1.-</ecNumber>
    </recommendedName>
</protein>
<keyword evidence="7 8" id="KW-0472">Membrane</keyword>
<feature type="transmembrane region" description="Helical" evidence="8">
    <location>
        <begin position="61"/>
        <end position="82"/>
    </location>
</feature>
<dbReference type="RefSeq" id="XP_033354014.1">
    <property type="nucleotide sequence ID" value="XM_033498123.1"/>
</dbReference>
<keyword evidence="3" id="KW-0808">Transferase</keyword>
<evidence type="ECO:0000256" key="7">
    <source>
        <dbReference type="ARBA" id="ARBA00023136"/>
    </source>
</evidence>
<feature type="transmembrane region" description="Helical" evidence="8">
    <location>
        <begin position="282"/>
        <end position="300"/>
    </location>
</feature>
<evidence type="ECO:0000256" key="8">
    <source>
        <dbReference type="RuleBase" id="RU363075"/>
    </source>
</evidence>
<keyword evidence="4 8" id="KW-0812">Transmembrane</keyword>
<dbReference type="GO" id="GO:0006506">
    <property type="term" value="P:GPI anchor biosynthetic process"/>
    <property type="evidence" value="ECO:0007669"/>
    <property type="project" value="TreeGrafter"/>
</dbReference>
<name>A0A6J3KQ62_9HYME</name>
<dbReference type="GeneID" id="117235785"/>
<dbReference type="CTD" id="38446"/>
<keyword evidence="5 8" id="KW-0256">Endoplasmic reticulum</keyword>
<evidence type="ECO:0000313" key="9">
    <source>
        <dbReference type="Proteomes" id="UP000504631"/>
    </source>
</evidence>
<dbReference type="InterPro" id="IPR005599">
    <property type="entry name" value="GPI_mannosylTrfase"/>
</dbReference>